<proteinExistence type="predicted"/>
<dbReference type="Proteomes" id="UP001219355">
    <property type="component" value="Chromosome 3"/>
</dbReference>
<name>A0AAF0DJL4_9EURO</name>
<evidence type="ECO:0000313" key="3">
    <source>
        <dbReference type="Proteomes" id="UP001219355"/>
    </source>
</evidence>
<dbReference type="AlphaFoldDB" id="A0AAF0DJL4"/>
<sequence length="671" mass="73055">MEREKDNGRFSGPASSLNLHPATSFPRRGGAATLHGPHETNYSRRESNQQSRLSSVKQHRAGVSLPSDAVHGSPSVAPDQSLQSDISGHVEELIAPYRNASLDTEMVGIPYTHPSMASTTTREKPLCDAFNLPTNTTSRAAQYGGYGNMVNFPLMSWPAGQQIAPYMGAPLLQGTVPCGTSNGFGSQMHVSFANPQAEGHNAYIPHRHLTSVIPLAHRPALTSGDFDKFRASSGSDSADGAKPVALEPPSSSKALMKPKPPRPQGLASGVTRALGALEVAEISQREAVFSFFILAIQKKLKPRIEYKAHFDSKWVVRLTFAGQTLEPQLSFESKFAAKVHVCREGYCDLQKLPRPDYTPYTHKQGHRHEVTVDGTSYFGVKKFYKTVTEAVHASAHNALYRILVFENEFPLENQRAELATPYQSELLGSAVKAMQEALSNKKSKSTATKSQASSVDYVVLTLLLTRTQTPKKKKPSPKAASTSTKVQKSGGKRKGRSSKISKCIVQVKPCRSLQGVSGKTDAGAGHTAAPKITKGNANLTSLGTKQRFLTAPETSESPSCNLKLTTAMLNDQLRSCNAYSEKVEKICQLMGIQAPEFRITQTPEGFRNGQADAAAYFSADPYLARVGAIGEVKFVRPKEMAKEACAAEVVKFLIKMVEEDEYWAKMHSGRR</sequence>
<feature type="compositionally biased region" description="Low complexity" evidence="1">
    <location>
        <begin position="477"/>
        <end position="489"/>
    </location>
</feature>
<feature type="compositionally biased region" description="Basic residues" evidence="1">
    <location>
        <begin position="490"/>
        <end position="499"/>
    </location>
</feature>
<feature type="region of interest" description="Disordered" evidence="1">
    <location>
        <begin position="515"/>
        <end position="537"/>
    </location>
</feature>
<dbReference type="EMBL" id="CP120629">
    <property type="protein sequence ID" value="WEW59867.1"/>
    <property type="molecule type" value="Genomic_DNA"/>
</dbReference>
<feature type="region of interest" description="Disordered" evidence="1">
    <location>
        <begin position="468"/>
        <end position="499"/>
    </location>
</feature>
<feature type="compositionally biased region" description="Low complexity" evidence="1">
    <location>
        <begin position="231"/>
        <end position="241"/>
    </location>
</feature>
<keyword evidence="3" id="KW-1185">Reference proteome</keyword>
<feature type="compositionally biased region" description="Basic and acidic residues" evidence="1">
    <location>
        <begin position="36"/>
        <end position="47"/>
    </location>
</feature>
<gene>
    <name evidence="2" type="ORF">PRK78_005348</name>
</gene>
<organism evidence="2 3">
    <name type="scientific">Emydomyces testavorans</name>
    <dbReference type="NCBI Taxonomy" id="2070801"/>
    <lineage>
        <taxon>Eukaryota</taxon>
        <taxon>Fungi</taxon>
        <taxon>Dikarya</taxon>
        <taxon>Ascomycota</taxon>
        <taxon>Pezizomycotina</taxon>
        <taxon>Eurotiomycetes</taxon>
        <taxon>Eurotiomycetidae</taxon>
        <taxon>Onygenales</taxon>
        <taxon>Nannizziopsiaceae</taxon>
        <taxon>Emydomyces</taxon>
    </lineage>
</organism>
<accession>A0AAF0DJL4</accession>
<reference evidence="2" key="1">
    <citation type="submission" date="2023-03" db="EMBL/GenBank/DDBJ databases">
        <title>Emydomyces testavorans Genome Sequence.</title>
        <authorList>
            <person name="Hoyer L."/>
        </authorList>
    </citation>
    <scope>NUCLEOTIDE SEQUENCE</scope>
    <source>
        <strain evidence="2">16-2883</strain>
    </source>
</reference>
<feature type="region of interest" description="Disordered" evidence="1">
    <location>
        <begin position="227"/>
        <end position="267"/>
    </location>
</feature>
<protein>
    <submittedName>
        <fullName evidence="2">Uncharacterized protein</fullName>
    </submittedName>
</protein>
<feature type="region of interest" description="Disordered" evidence="1">
    <location>
        <begin position="1"/>
        <end position="83"/>
    </location>
</feature>
<evidence type="ECO:0000313" key="2">
    <source>
        <dbReference type="EMBL" id="WEW59867.1"/>
    </source>
</evidence>
<evidence type="ECO:0000256" key="1">
    <source>
        <dbReference type="SAM" id="MobiDB-lite"/>
    </source>
</evidence>